<accession>A0ABP5IK09</accession>
<name>A0ABP5IK09_9ACTN</name>
<keyword evidence="4" id="KW-1185">Reference proteome</keyword>
<sequence length="337" mass="34930">MRADVHRLASSVALTAALFAISGCSDGDVRPPAPTSSQASDDPTTAPPCDSTALEPEPAEPEVAVLDPVRAGDLDRTIAVAAVRHLAGVVGPREATGPAYRQAAGWVSRRLGRLGYDVVRQRVDVPAGESWGVAVPAGTSVNVVATPPGLEPGDPHLVVGAHLDTVPQAPGAEDNASGVGVLLAVAEAVAQRRTRLPVVLVAFGAEEPRGPGDADHHYGSRRYVALMGPRERRALRAMVSLDRVGVGDRVPIGSATASDPVQRSLLVAAGRAGVPVVADPEERSSDHWSFVRDGLPAARLGSTPYAGYHSAGDVPEVVSPDQLGRVGRLVLEWLAPK</sequence>
<dbReference type="EMBL" id="BAAAMQ010000008">
    <property type="protein sequence ID" value="GAA2099822.1"/>
    <property type="molecule type" value="Genomic_DNA"/>
</dbReference>
<proteinExistence type="predicted"/>
<dbReference type="InterPro" id="IPR045175">
    <property type="entry name" value="M28_fam"/>
</dbReference>
<evidence type="ECO:0000313" key="3">
    <source>
        <dbReference type="EMBL" id="GAA2099822.1"/>
    </source>
</evidence>
<dbReference type="Proteomes" id="UP001501161">
    <property type="component" value="Unassembled WGS sequence"/>
</dbReference>
<dbReference type="PANTHER" id="PTHR12147">
    <property type="entry name" value="METALLOPEPTIDASE M28 FAMILY MEMBER"/>
    <property type="match status" value="1"/>
</dbReference>
<feature type="region of interest" description="Disordered" evidence="1">
    <location>
        <begin position="27"/>
        <end position="60"/>
    </location>
</feature>
<reference evidence="4" key="1">
    <citation type="journal article" date="2019" name="Int. J. Syst. Evol. Microbiol.">
        <title>The Global Catalogue of Microorganisms (GCM) 10K type strain sequencing project: providing services to taxonomists for standard genome sequencing and annotation.</title>
        <authorList>
            <consortium name="The Broad Institute Genomics Platform"/>
            <consortium name="The Broad Institute Genome Sequencing Center for Infectious Disease"/>
            <person name="Wu L."/>
            <person name="Ma J."/>
        </authorList>
    </citation>
    <scope>NUCLEOTIDE SEQUENCE [LARGE SCALE GENOMIC DNA]</scope>
    <source>
        <strain evidence="4">JCM 13813</strain>
    </source>
</reference>
<dbReference type="Gene3D" id="3.40.630.10">
    <property type="entry name" value="Zn peptidases"/>
    <property type="match status" value="1"/>
</dbReference>
<evidence type="ECO:0000313" key="4">
    <source>
        <dbReference type="Proteomes" id="UP001501161"/>
    </source>
</evidence>
<dbReference type="RefSeq" id="WP_231251943.1">
    <property type="nucleotide sequence ID" value="NZ_JAIGQB010000008.1"/>
</dbReference>
<dbReference type="SUPFAM" id="SSF53187">
    <property type="entry name" value="Zn-dependent exopeptidases"/>
    <property type="match status" value="1"/>
</dbReference>
<organism evidence="3 4">
    <name type="scientific">Nocardioides furvisabuli</name>
    <dbReference type="NCBI Taxonomy" id="375542"/>
    <lineage>
        <taxon>Bacteria</taxon>
        <taxon>Bacillati</taxon>
        <taxon>Actinomycetota</taxon>
        <taxon>Actinomycetes</taxon>
        <taxon>Propionibacteriales</taxon>
        <taxon>Nocardioidaceae</taxon>
        <taxon>Nocardioides</taxon>
    </lineage>
</organism>
<evidence type="ECO:0000259" key="2">
    <source>
        <dbReference type="Pfam" id="PF04389"/>
    </source>
</evidence>
<dbReference type="PANTHER" id="PTHR12147:SF26">
    <property type="entry name" value="PEPTIDASE M28 DOMAIN-CONTAINING PROTEIN"/>
    <property type="match status" value="1"/>
</dbReference>
<feature type="domain" description="Peptidase M28" evidence="2">
    <location>
        <begin position="142"/>
        <end position="333"/>
    </location>
</feature>
<protein>
    <submittedName>
        <fullName evidence="3">M28 family metallopeptidase</fullName>
    </submittedName>
</protein>
<comment type="caution">
    <text evidence="3">The sequence shown here is derived from an EMBL/GenBank/DDBJ whole genome shotgun (WGS) entry which is preliminary data.</text>
</comment>
<evidence type="ECO:0000256" key="1">
    <source>
        <dbReference type="SAM" id="MobiDB-lite"/>
    </source>
</evidence>
<dbReference type="InterPro" id="IPR007484">
    <property type="entry name" value="Peptidase_M28"/>
</dbReference>
<dbReference type="PROSITE" id="PS51257">
    <property type="entry name" value="PROKAR_LIPOPROTEIN"/>
    <property type="match status" value="1"/>
</dbReference>
<dbReference type="Pfam" id="PF04389">
    <property type="entry name" value="Peptidase_M28"/>
    <property type="match status" value="1"/>
</dbReference>
<gene>
    <name evidence="3" type="ORF">GCM10009726_09510</name>
</gene>